<gene>
    <name evidence="1" type="ORF">HJG54_01500</name>
</gene>
<dbReference type="Gene3D" id="3.40.50.300">
    <property type="entry name" value="P-loop containing nucleotide triphosphate hydrolases"/>
    <property type="match status" value="1"/>
</dbReference>
<organism evidence="1">
    <name type="scientific">Leptolyngbya sp. NK1-12</name>
    <dbReference type="NCBI Taxonomy" id="2547451"/>
    <lineage>
        <taxon>Bacteria</taxon>
        <taxon>Bacillati</taxon>
        <taxon>Cyanobacteriota</taxon>
        <taxon>Cyanophyceae</taxon>
        <taxon>Leptolyngbyales</taxon>
        <taxon>Leptolyngbyaceae</taxon>
        <taxon>Leptolyngbya group</taxon>
        <taxon>Leptolyngbya</taxon>
    </lineage>
</organism>
<dbReference type="GO" id="GO:0004674">
    <property type="term" value="F:protein serine/threonine kinase activity"/>
    <property type="evidence" value="ECO:0007669"/>
    <property type="project" value="UniProtKB-KW"/>
</dbReference>
<dbReference type="EMBL" id="CP053586">
    <property type="protein sequence ID" value="WNZ21675.1"/>
    <property type="molecule type" value="Genomic_DNA"/>
</dbReference>
<dbReference type="RefSeq" id="WP_316432951.1">
    <property type="nucleotide sequence ID" value="NZ_CP053586.1"/>
</dbReference>
<evidence type="ECO:0000313" key="1">
    <source>
        <dbReference type="EMBL" id="WNZ21675.1"/>
    </source>
</evidence>
<sequence length="451" mass="51692">MAVAVVIKPMVNLASLRSVKASEEGLKRVDRARKRMGWSKTRSKTWWLQANVSQATLRRFWKQPISLDGFISICKAVGIEDWQEIVDWSALEEDGAELESKAGEEPLLPAIVGEFPEGPVPVNSDFYIDRAPIEARCYDAILRPGALIRIKSPRHMGKTSLLYRVCDLAEKQGYRVVRLNLSKIDATVLSNLDRLLRWFCACISLELKLTTQPKDMWNLDRGSIVNCTTFIQEQVLEPIQQPFVLALDEVDWLFDALAASQGFFSMLRSWHEEAKTIEVWEKLRLVVVHSTEDYGRLDLNHSPFNVGLPVELPEFTAQQVEDLLKRYGLDWHQNWVQRLMATVGGHPYLVRLAIDELAWQKVTLTQLLQQAATDAGIYTDHLRRHLKKLQERPELAKAFRQVVMAPEPLQLDTMQAYKLYSMGLVKKIGDQVGPRCRLYQEYFQTRLAGEC</sequence>
<dbReference type="InterPro" id="IPR027417">
    <property type="entry name" value="P-loop_NTPase"/>
</dbReference>
<keyword evidence="1" id="KW-0418">Kinase</keyword>
<reference evidence="1" key="1">
    <citation type="submission" date="2020-05" db="EMBL/GenBank/DDBJ databases">
        <authorList>
            <person name="Zhu T."/>
            <person name="Keshari N."/>
            <person name="Lu X."/>
        </authorList>
    </citation>
    <scope>NUCLEOTIDE SEQUENCE</scope>
    <source>
        <strain evidence="1">NK1-12</strain>
    </source>
</reference>
<protein>
    <submittedName>
        <fullName evidence="1">Serine/threonine protein kinase</fullName>
    </submittedName>
</protein>
<keyword evidence="1" id="KW-0723">Serine/threonine-protein kinase</keyword>
<dbReference type="AlphaFoldDB" id="A0AA97AE68"/>
<name>A0AA97AE68_9CYAN</name>
<accession>A0AA97AE68</accession>
<dbReference type="Pfam" id="PF14516">
    <property type="entry name" value="AAA_35"/>
    <property type="match status" value="1"/>
</dbReference>
<proteinExistence type="predicted"/>
<dbReference type="SUPFAM" id="SSF52540">
    <property type="entry name" value="P-loop containing nucleoside triphosphate hydrolases"/>
    <property type="match status" value="1"/>
</dbReference>
<keyword evidence="1" id="KW-0808">Transferase</keyword>